<feature type="transmembrane region" description="Helical" evidence="8">
    <location>
        <begin position="239"/>
        <end position="261"/>
    </location>
</feature>
<dbReference type="CDD" id="cd06550">
    <property type="entry name" value="TM_ABC_iron-siderophores_like"/>
    <property type="match status" value="1"/>
</dbReference>
<feature type="transmembrane region" description="Helical" evidence="8">
    <location>
        <begin position="199"/>
        <end position="218"/>
    </location>
</feature>
<evidence type="ECO:0000313" key="9">
    <source>
        <dbReference type="EMBL" id="OUD10726.1"/>
    </source>
</evidence>
<protein>
    <submittedName>
        <fullName evidence="9">Iron ABC transporter permease</fullName>
    </submittedName>
</protein>
<evidence type="ECO:0000256" key="6">
    <source>
        <dbReference type="ARBA" id="ARBA00022989"/>
    </source>
</evidence>
<feature type="transmembrane region" description="Helical" evidence="8">
    <location>
        <begin position="93"/>
        <end position="114"/>
    </location>
</feature>
<dbReference type="PANTHER" id="PTHR30472:SF1">
    <property type="entry name" value="FE(3+) DICITRATE TRANSPORT SYSTEM PERMEASE PROTEIN FECC-RELATED"/>
    <property type="match status" value="1"/>
</dbReference>
<organism evidence="9 10">
    <name type="scientific">Marivivens niveibacter</name>
    <dbReference type="NCBI Taxonomy" id="1930667"/>
    <lineage>
        <taxon>Bacteria</taxon>
        <taxon>Pseudomonadati</taxon>
        <taxon>Pseudomonadota</taxon>
        <taxon>Alphaproteobacteria</taxon>
        <taxon>Rhodobacterales</taxon>
        <taxon>Paracoccaceae</taxon>
        <taxon>Marivivens group</taxon>
        <taxon>Marivivens</taxon>
    </lineage>
</organism>
<dbReference type="Gene3D" id="1.10.3470.10">
    <property type="entry name" value="ABC transporter involved in vitamin B12 uptake, BtuC"/>
    <property type="match status" value="1"/>
</dbReference>
<comment type="similarity">
    <text evidence="2">Belongs to the binding-protein-dependent transport system permease family. FecCD subfamily.</text>
</comment>
<accession>A0A251X297</accession>
<gene>
    <name evidence="9" type="ORF">BVC71_04360</name>
</gene>
<keyword evidence="7 8" id="KW-0472">Membrane</keyword>
<sequence length="331" mass="34358">MAVSTQQSFGRVAVALAALSAFAVMHLALGSKLVPPSDVLSAFYDFDRANFDHIVVREMRLPRMFAAMAIGASLSVAGAIMQGVTRNPLADPGLLGLMSGASFGVVIGAGWFGLGSDAWLPFWAAIGSLGAAIVVLAICAMIPQGRSPAVLLLTGAAVSVFLNSIVAGVNLLNEESFSIFRVWLSGAITNSAATKLGWVWPWMVAGLGVALVLARQVTTLSMGHEAATGLGVDVKRLSIALLLCVVVLTASAVALAGPIAFVGLVVPHASRLFVGSDYRRVIPFAAVFGAGFMIVVDLVARSVFSPAEIATGIVTSFCGAPLFLYLVRKRL</sequence>
<comment type="subcellular location">
    <subcellularLocation>
        <location evidence="1">Cell membrane</location>
        <topology evidence="1">Multi-pass membrane protein</topology>
    </subcellularLocation>
</comment>
<dbReference type="Pfam" id="PF01032">
    <property type="entry name" value="FecCD"/>
    <property type="match status" value="1"/>
</dbReference>
<dbReference type="FunFam" id="1.10.3470.10:FF:000001">
    <property type="entry name" value="Vitamin B12 ABC transporter permease BtuC"/>
    <property type="match status" value="1"/>
</dbReference>
<dbReference type="AlphaFoldDB" id="A0A251X297"/>
<dbReference type="Proteomes" id="UP000194664">
    <property type="component" value="Unassembled WGS sequence"/>
</dbReference>
<feature type="transmembrane region" description="Helical" evidence="8">
    <location>
        <begin position="281"/>
        <end position="300"/>
    </location>
</feature>
<dbReference type="EMBL" id="MSPP01000001">
    <property type="protein sequence ID" value="OUD10726.1"/>
    <property type="molecule type" value="Genomic_DNA"/>
</dbReference>
<evidence type="ECO:0000256" key="7">
    <source>
        <dbReference type="ARBA" id="ARBA00023136"/>
    </source>
</evidence>
<evidence type="ECO:0000256" key="5">
    <source>
        <dbReference type="ARBA" id="ARBA00022692"/>
    </source>
</evidence>
<feature type="transmembrane region" description="Helical" evidence="8">
    <location>
        <begin position="64"/>
        <end position="81"/>
    </location>
</feature>
<dbReference type="InterPro" id="IPR000522">
    <property type="entry name" value="ABC_transptr_permease_BtuC"/>
</dbReference>
<keyword evidence="5 8" id="KW-0812">Transmembrane</keyword>
<feature type="transmembrane region" description="Helical" evidence="8">
    <location>
        <begin position="120"/>
        <end position="142"/>
    </location>
</feature>
<dbReference type="OrthoDB" id="9811975at2"/>
<dbReference type="GO" id="GO:0033214">
    <property type="term" value="P:siderophore-iron import into cell"/>
    <property type="evidence" value="ECO:0007669"/>
    <property type="project" value="TreeGrafter"/>
</dbReference>
<dbReference type="SUPFAM" id="SSF81345">
    <property type="entry name" value="ABC transporter involved in vitamin B12 uptake, BtuC"/>
    <property type="match status" value="1"/>
</dbReference>
<dbReference type="PANTHER" id="PTHR30472">
    <property type="entry name" value="FERRIC ENTEROBACTIN TRANSPORT SYSTEM PERMEASE PROTEIN"/>
    <property type="match status" value="1"/>
</dbReference>
<evidence type="ECO:0000256" key="2">
    <source>
        <dbReference type="ARBA" id="ARBA00007935"/>
    </source>
</evidence>
<dbReference type="RefSeq" id="WP_086450373.1">
    <property type="nucleotide sequence ID" value="NZ_MSPP01000001.1"/>
</dbReference>
<keyword evidence="10" id="KW-1185">Reference proteome</keyword>
<reference evidence="9 10" key="1">
    <citation type="submission" date="2016-12" db="EMBL/GenBank/DDBJ databases">
        <title>The draft genome sequence of HSLHS2.</title>
        <authorList>
            <person name="Hu D."/>
            <person name="Wang L."/>
            <person name="Shao Z."/>
        </authorList>
    </citation>
    <scope>NUCLEOTIDE SEQUENCE [LARGE SCALE GENOMIC DNA]</scope>
    <source>
        <strain evidence="9">MCCC 1A06712</strain>
    </source>
</reference>
<dbReference type="GO" id="GO:0022857">
    <property type="term" value="F:transmembrane transporter activity"/>
    <property type="evidence" value="ECO:0007669"/>
    <property type="project" value="InterPro"/>
</dbReference>
<name>A0A251X297_9RHOB</name>
<comment type="caution">
    <text evidence="9">The sequence shown here is derived from an EMBL/GenBank/DDBJ whole genome shotgun (WGS) entry which is preliminary data.</text>
</comment>
<dbReference type="GO" id="GO:0005886">
    <property type="term" value="C:plasma membrane"/>
    <property type="evidence" value="ECO:0007669"/>
    <property type="project" value="UniProtKB-SubCell"/>
</dbReference>
<keyword evidence="4" id="KW-1003">Cell membrane</keyword>
<keyword evidence="6 8" id="KW-1133">Transmembrane helix</keyword>
<evidence type="ECO:0000256" key="4">
    <source>
        <dbReference type="ARBA" id="ARBA00022475"/>
    </source>
</evidence>
<evidence type="ECO:0000256" key="8">
    <source>
        <dbReference type="SAM" id="Phobius"/>
    </source>
</evidence>
<proteinExistence type="inferred from homology"/>
<evidence type="ECO:0000256" key="3">
    <source>
        <dbReference type="ARBA" id="ARBA00022448"/>
    </source>
</evidence>
<feature type="transmembrane region" description="Helical" evidence="8">
    <location>
        <begin position="149"/>
        <end position="172"/>
    </location>
</feature>
<evidence type="ECO:0000256" key="1">
    <source>
        <dbReference type="ARBA" id="ARBA00004651"/>
    </source>
</evidence>
<keyword evidence="3" id="KW-0813">Transport</keyword>
<evidence type="ECO:0000313" key="10">
    <source>
        <dbReference type="Proteomes" id="UP000194664"/>
    </source>
</evidence>
<dbReference type="InterPro" id="IPR037294">
    <property type="entry name" value="ABC_BtuC-like"/>
</dbReference>
<feature type="transmembrane region" description="Helical" evidence="8">
    <location>
        <begin position="307"/>
        <end position="327"/>
    </location>
</feature>